<keyword evidence="1" id="KW-0175">Coiled coil</keyword>
<keyword evidence="2" id="KW-0472">Membrane</keyword>
<dbReference type="PROSITE" id="PS50005">
    <property type="entry name" value="TPR"/>
    <property type="match status" value="1"/>
</dbReference>
<keyword evidence="2" id="KW-1133">Transmembrane helix</keyword>
<dbReference type="InterPro" id="IPR011990">
    <property type="entry name" value="TPR-like_helical_dom_sf"/>
</dbReference>
<feature type="coiled-coil region" evidence="1">
    <location>
        <begin position="383"/>
        <end position="443"/>
    </location>
</feature>
<name>J9GK25_9ZZZZ</name>
<evidence type="ECO:0000256" key="2">
    <source>
        <dbReference type="SAM" id="Phobius"/>
    </source>
</evidence>
<evidence type="ECO:0000313" key="3">
    <source>
        <dbReference type="EMBL" id="EJX08087.1"/>
    </source>
</evidence>
<dbReference type="PROSITE" id="PS51257">
    <property type="entry name" value="PROKAR_LIPOPROTEIN"/>
    <property type="match status" value="1"/>
</dbReference>
<keyword evidence="2" id="KW-0812">Transmembrane</keyword>
<dbReference type="SUPFAM" id="SSF48452">
    <property type="entry name" value="TPR-like"/>
    <property type="match status" value="1"/>
</dbReference>
<gene>
    <name evidence="3" type="ORF">EVA_03803</name>
</gene>
<reference evidence="3" key="1">
    <citation type="journal article" date="2012" name="PLoS ONE">
        <title>Gene sets for utilization of primary and secondary nutrition supplies in the distal gut of endangered iberian lynx.</title>
        <authorList>
            <person name="Alcaide M."/>
            <person name="Messina E."/>
            <person name="Richter M."/>
            <person name="Bargiela R."/>
            <person name="Peplies J."/>
            <person name="Huws S.A."/>
            <person name="Newbold C.J."/>
            <person name="Golyshin P.N."/>
            <person name="Simon M.A."/>
            <person name="Lopez G."/>
            <person name="Yakimov M.M."/>
            <person name="Ferrer M."/>
        </authorList>
    </citation>
    <scope>NUCLEOTIDE SEQUENCE</scope>
</reference>
<dbReference type="EMBL" id="AMCI01000708">
    <property type="protein sequence ID" value="EJX08087.1"/>
    <property type="molecule type" value="Genomic_DNA"/>
</dbReference>
<feature type="transmembrane region" description="Helical" evidence="2">
    <location>
        <begin position="359"/>
        <end position="379"/>
    </location>
</feature>
<evidence type="ECO:0008006" key="4">
    <source>
        <dbReference type="Google" id="ProtNLM"/>
    </source>
</evidence>
<comment type="caution">
    <text evidence="3">The sequence shown here is derived from an EMBL/GenBank/DDBJ whole genome shotgun (WGS) entry which is preliminary data.</text>
</comment>
<protein>
    <recommendedName>
        <fullName evidence="4">Lipoprotein</fullName>
    </recommendedName>
</protein>
<evidence type="ECO:0000256" key="1">
    <source>
        <dbReference type="SAM" id="Coils"/>
    </source>
</evidence>
<dbReference type="InterPro" id="IPR019734">
    <property type="entry name" value="TPR_rpt"/>
</dbReference>
<dbReference type="Gene3D" id="1.25.40.10">
    <property type="entry name" value="Tetratricopeptide repeat domain"/>
    <property type="match status" value="1"/>
</dbReference>
<organism evidence="3">
    <name type="scientific">gut metagenome</name>
    <dbReference type="NCBI Taxonomy" id="749906"/>
    <lineage>
        <taxon>unclassified sequences</taxon>
        <taxon>metagenomes</taxon>
        <taxon>organismal metagenomes</taxon>
    </lineage>
</organism>
<dbReference type="AlphaFoldDB" id="J9GK25"/>
<sequence length="576" mass="66215">MIKRIGHFINIILLSLAVLTIGSCDRHGTAWNEMDKAENLMDAKPDSALVVLENIPASSVKGKEAAARYALLKSIALDKNCIDTTTFDVLQPAIDYYVKNGTPDEQFRTYYYQGRIYQNQGDDDSAMQSFMNACDLRKQVTDSLLLSHTLVAQGTLYLKQYKISEFVHNNMEAAGLYGAIGRDILEIKSYTNALDGYIMMEDKSAADSILSICVPLVQKNPDVEAYLFPSLLSYTIGFCPPDDIKAFLDEYQDLELTKDETMDFARGYSKIGEYDKAITLLSGISLTESAWDSLKYASVKIDILEKQGKYEQAFILYRNYSATLERHQNELLSQDLLFADKKHQLEMKSLMEIQDRDRIIWGTLCGIFGLVILVGWLYYRGYLSKTKRILAEKENENLRLEQENLRKEKEKAELETANLKLEIARLEGERDTLKELQREQSELAKPIQDVIQKRLNILNGLLAKEITNNESYAEPYNKWIETVRNDKKKFMDSTRLAFVASHPKLMEYLEQHGLSTDEINYLCLYAIGLRGKEVGEYIQIKRHYIISHEIRNKLGIDEHETNIGLYIRRLMKDFEK</sequence>
<accession>J9GK25</accession>
<proteinExistence type="predicted"/>